<dbReference type="EMBL" id="HACG01027140">
    <property type="protein sequence ID" value="CEK74005.1"/>
    <property type="molecule type" value="Transcribed_RNA"/>
</dbReference>
<evidence type="ECO:0000313" key="3">
    <source>
        <dbReference type="EMBL" id="CEK74005.1"/>
    </source>
</evidence>
<sequence length="71" mass="8639">MYTKKIKHKSHKDGYNARSQFHTIITGLFNNKFMVDTEQVWLYIDHEDITTMMVKDDCYCEIYDDHCEDQR</sequence>
<dbReference type="EMBL" id="HACG01027139">
    <property type="protein sequence ID" value="CEK74004.1"/>
    <property type="molecule type" value="Transcribed_RNA"/>
</dbReference>
<protein>
    <submittedName>
        <fullName evidence="3">Uncharacterized protein</fullName>
    </submittedName>
</protein>
<gene>
    <name evidence="3" type="primary">ORF89275</name>
    <name evidence="1" type="synonym">ORF89273</name>
    <name evidence="2" type="synonym">ORF89274</name>
    <name evidence="4" type="synonym">ORF89276</name>
</gene>
<organism evidence="3">
    <name type="scientific">Arion vulgaris</name>
    <dbReference type="NCBI Taxonomy" id="1028688"/>
    <lineage>
        <taxon>Eukaryota</taxon>
        <taxon>Metazoa</taxon>
        <taxon>Spiralia</taxon>
        <taxon>Lophotrochozoa</taxon>
        <taxon>Mollusca</taxon>
        <taxon>Gastropoda</taxon>
        <taxon>Heterobranchia</taxon>
        <taxon>Euthyneura</taxon>
        <taxon>Panpulmonata</taxon>
        <taxon>Eupulmonata</taxon>
        <taxon>Stylommatophora</taxon>
        <taxon>Helicina</taxon>
        <taxon>Arionoidea</taxon>
        <taxon>Arionidae</taxon>
        <taxon>Arion</taxon>
    </lineage>
</organism>
<dbReference type="EMBL" id="HACG01027138">
    <property type="protein sequence ID" value="CEK74003.1"/>
    <property type="molecule type" value="Transcribed_RNA"/>
</dbReference>
<evidence type="ECO:0000313" key="1">
    <source>
        <dbReference type="EMBL" id="CEK74003.1"/>
    </source>
</evidence>
<reference evidence="3" key="1">
    <citation type="submission" date="2014-12" db="EMBL/GenBank/DDBJ databases">
        <title>Insight into the proteome of Arion vulgaris.</title>
        <authorList>
            <person name="Aradska J."/>
            <person name="Bulat T."/>
            <person name="Smidak R."/>
            <person name="Sarate P."/>
            <person name="Gangsoo J."/>
            <person name="Sialana F."/>
            <person name="Bilban M."/>
            <person name="Lubec G."/>
        </authorList>
    </citation>
    <scope>NUCLEOTIDE SEQUENCE</scope>
    <source>
        <tissue evidence="3">Skin</tissue>
    </source>
</reference>
<accession>A0A0B7A237</accession>
<evidence type="ECO:0000313" key="2">
    <source>
        <dbReference type="EMBL" id="CEK74004.1"/>
    </source>
</evidence>
<evidence type="ECO:0000313" key="4">
    <source>
        <dbReference type="EMBL" id="CEK74006.1"/>
    </source>
</evidence>
<dbReference type="EMBL" id="HACG01027141">
    <property type="protein sequence ID" value="CEK74006.1"/>
    <property type="molecule type" value="Transcribed_RNA"/>
</dbReference>
<proteinExistence type="predicted"/>
<name>A0A0B7A237_9EUPU</name>
<dbReference type="AlphaFoldDB" id="A0A0B7A237"/>